<keyword evidence="2" id="KW-1185">Reference proteome</keyword>
<dbReference type="Proteomes" id="UP000324252">
    <property type="component" value="Unassembled WGS sequence"/>
</dbReference>
<dbReference type="RefSeq" id="WP_087595342.1">
    <property type="nucleotide sequence ID" value="NZ_FNIO01000019.1"/>
</dbReference>
<sequence length="63" mass="6934">MSKIFTAAALDHYSVPELRTLFRQAQLDLAASEAETPERRDALASMENISRAIAKRTASTPTI</sequence>
<proteinExistence type="predicted"/>
<protein>
    <submittedName>
        <fullName evidence="1">Uncharacterized protein</fullName>
    </submittedName>
</protein>
<name>A0A1H0PAT6_9RHOB</name>
<organism evidence="1 2">
    <name type="scientific">Lutimaribacter pacificus</name>
    <dbReference type="NCBI Taxonomy" id="391948"/>
    <lineage>
        <taxon>Bacteria</taxon>
        <taxon>Pseudomonadati</taxon>
        <taxon>Pseudomonadota</taxon>
        <taxon>Alphaproteobacteria</taxon>
        <taxon>Rhodobacterales</taxon>
        <taxon>Roseobacteraceae</taxon>
        <taxon>Lutimaribacter</taxon>
    </lineage>
</organism>
<evidence type="ECO:0000313" key="2">
    <source>
        <dbReference type="Proteomes" id="UP000324252"/>
    </source>
</evidence>
<evidence type="ECO:0000313" key="1">
    <source>
        <dbReference type="EMBL" id="SHL04420.1"/>
    </source>
</evidence>
<dbReference type="AlphaFoldDB" id="A0A1H0PAT6"/>
<dbReference type="OrthoDB" id="7869763at2"/>
<dbReference type="EMBL" id="FQZZ01000021">
    <property type="protein sequence ID" value="SHL04420.1"/>
    <property type="molecule type" value="Genomic_DNA"/>
</dbReference>
<reference evidence="1 2" key="1">
    <citation type="submission" date="2016-11" db="EMBL/GenBank/DDBJ databases">
        <authorList>
            <person name="Varghese N."/>
            <person name="Submissions S."/>
        </authorList>
    </citation>
    <scope>NUCLEOTIDE SEQUENCE [LARGE SCALE GENOMIC DNA]</scope>
    <source>
        <strain evidence="1 2">DSM 29620</strain>
    </source>
</reference>
<gene>
    <name evidence="1" type="ORF">SAMN05444142_1216</name>
</gene>
<accession>A0A1H0PAT6</accession>